<gene>
    <name evidence="4" type="primary">MED11</name>
    <name evidence="6" type="ORF">PAC_17202</name>
</gene>
<evidence type="ECO:0000256" key="2">
    <source>
        <dbReference type="ARBA" id="ARBA00008186"/>
    </source>
</evidence>
<keyword evidence="7" id="KW-1185">Reference proteome</keyword>
<evidence type="ECO:0000256" key="3">
    <source>
        <dbReference type="ARBA" id="ARBA00023242"/>
    </source>
</evidence>
<name>A0A1L7XQJ2_9HELO</name>
<dbReference type="EMBL" id="FJOG01000043">
    <property type="protein sequence ID" value="CZR67303.1"/>
    <property type="molecule type" value="Genomic_DNA"/>
</dbReference>
<proteinExistence type="inferred from homology"/>
<evidence type="ECO:0000313" key="7">
    <source>
        <dbReference type="Proteomes" id="UP000184330"/>
    </source>
</evidence>
<keyword evidence="4" id="KW-0804">Transcription</keyword>
<evidence type="ECO:0000256" key="4">
    <source>
        <dbReference type="RuleBase" id="RU364147"/>
    </source>
</evidence>
<evidence type="ECO:0000313" key="6">
    <source>
        <dbReference type="EMBL" id="CZR67303.1"/>
    </source>
</evidence>
<keyword evidence="4" id="KW-0010">Activator</keyword>
<dbReference type="GO" id="GO:0006357">
    <property type="term" value="P:regulation of transcription by RNA polymerase II"/>
    <property type="evidence" value="ECO:0007669"/>
    <property type="project" value="InterPro"/>
</dbReference>
<dbReference type="GO" id="GO:0003712">
    <property type="term" value="F:transcription coregulator activity"/>
    <property type="evidence" value="ECO:0007669"/>
    <property type="project" value="InterPro"/>
</dbReference>
<dbReference type="AlphaFoldDB" id="A0A1L7XQJ2"/>
<comment type="similarity">
    <text evidence="2 4">Belongs to the Mediator complex subunit 11 family.</text>
</comment>
<reference evidence="6 7" key="1">
    <citation type="submission" date="2016-03" db="EMBL/GenBank/DDBJ databases">
        <authorList>
            <person name="Ploux O."/>
        </authorList>
    </citation>
    <scope>NUCLEOTIDE SEQUENCE [LARGE SCALE GENOMIC DNA]</scope>
    <source>
        <strain evidence="6 7">UAMH 11012</strain>
    </source>
</reference>
<keyword evidence="4" id="KW-0805">Transcription regulation</keyword>
<dbReference type="STRING" id="576137.A0A1L7XQJ2"/>
<dbReference type="GO" id="GO:0016592">
    <property type="term" value="C:mediator complex"/>
    <property type="evidence" value="ECO:0007669"/>
    <property type="project" value="InterPro"/>
</dbReference>
<evidence type="ECO:0000256" key="5">
    <source>
        <dbReference type="SAM" id="MobiDB-lite"/>
    </source>
</evidence>
<comment type="function">
    <text evidence="4">Component of the Mediator complex, a coactivator involved in the regulated transcription of nearly all RNA polymerase II-dependent genes. Mediator functions as a bridge to convey information from gene-specific regulatory proteins to the basal RNA polymerase II transcription machinery. Mediator is recruited to promoters by direct interactions with regulatory proteins and serves as a scaffold for the assembly of a functional pre-initiation complex with RNA polymerase II and the general transcription factors.</text>
</comment>
<dbReference type="InterPro" id="IPR019404">
    <property type="entry name" value="Mediator_Med11"/>
</dbReference>
<keyword evidence="3 4" id="KW-0539">Nucleus</keyword>
<feature type="region of interest" description="Disordered" evidence="5">
    <location>
        <begin position="99"/>
        <end position="136"/>
    </location>
</feature>
<protein>
    <recommendedName>
        <fullName evidence="4">Mediator of RNA polymerase II transcription subunit 11</fullName>
    </recommendedName>
    <alternativeName>
        <fullName evidence="4">Mediator complex subunit 11</fullName>
    </alternativeName>
</protein>
<comment type="subcellular location">
    <subcellularLocation>
        <location evidence="1 4">Nucleus</location>
    </subcellularLocation>
</comment>
<comment type="subunit">
    <text evidence="4">Component of the Mediator complex.</text>
</comment>
<dbReference type="OrthoDB" id="5418434at2759"/>
<organism evidence="6 7">
    <name type="scientific">Phialocephala subalpina</name>
    <dbReference type="NCBI Taxonomy" id="576137"/>
    <lineage>
        <taxon>Eukaryota</taxon>
        <taxon>Fungi</taxon>
        <taxon>Dikarya</taxon>
        <taxon>Ascomycota</taxon>
        <taxon>Pezizomycotina</taxon>
        <taxon>Leotiomycetes</taxon>
        <taxon>Helotiales</taxon>
        <taxon>Mollisiaceae</taxon>
        <taxon>Phialocephala</taxon>
        <taxon>Phialocephala fortinii species complex</taxon>
    </lineage>
</organism>
<dbReference type="Pfam" id="PF10280">
    <property type="entry name" value="Med11"/>
    <property type="match status" value="1"/>
</dbReference>
<dbReference type="Proteomes" id="UP000184330">
    <property type="component" value="Unassembled WGS sequence"/>
</dbReference>
<accession>A0A1L7XQJ2</accession>
<dbReference type="Gene3D" id="1.10.287.3490">
    <property type="match status" value="1"/>
</dbReference>
<evidence type="ECO:0000256" key="1">
    <source>
        <dbReference type="ARBA" id="ARBA00004123"/>
    </source>
</evidence>
<dbReference type="PANTHER" id="PTHR22890">
    <property type="entry name" value="MEDIATOR OF RNA POLYMERASE II TRANSCRIPTION SUBUNIT 11"/>
    <property type="match status" value="1"/>
</dbReference>
<sequence length="184" mass="20407">MSSPSSEEQEPSSDAAYRPFTKAERIQQLNDIDKSITNLLKSAGQALESLQASTQPPSTRRAVFEHTSNTFLKTLQSIDVRMRRQIYGLEEANIIPAEKAKKAEKAQDTSNIRGMSGVKDAKDEEPPSGDAGLGKLDIGWLNSRSGRVGRDFEAELWEKAKRFLEGMEGTSDGHKVKDEDVYMT</sequence>